<protein>
    <recommendedName>
        <fullName evidence="8">Major facilitator superfamily (MFS) profile domain-containing protein</fullName>
    </recommendedName>
</protein>
<dbReference type="GO" id="GO:0005886">
    <property type="term" value="C:plasma membrane"/>
    <property type="evidence" value="ECO:0007669"/>
    <property type="project" value="UniProtKB-SubCell"/>
</dbReference>
<evidence type="ECO:0000256" key="7">
    <source>
        <dbReference type="SAM" id="Phobius"/>
    </source>
</evidence>
<keyword evidence="2" id="KW-0813">Transport</keyword>
<accession>A0A6J4U617</accession>
<dbReference type="PANTHER" id="PTHR43414:SF6">
    <property type="entry name" value="MULTIDRUG RESISTANCE PROTEIN MDTG"/>
    <property type="match status" value="1"/>
</dbReference>
<gene>
    <name evidence="9" type="ORF">AVDCRST_MAG88-54</name>
</gene>
<dbReference type="Pfam" id="PF07690">
    <property type="entry name" value="MFS_1"/>
    <property type="match status" value="1"/>
</dbReference>
<dbReference type="Gene3D" id="1.20.1250.20">
    <property type="entry name" value="MFS general substrate transporter like domains"/>
    <property type="match status" value="2"/>
</dbReference>
<dbReference type="PANTHER" id="PTHR43414">
    <property type="entry name" value="MULTIDRUG RESISTANCE PROTEIN MDTG"/>
    <property type="match status" value="1"/>
</dbReference>
<comment type="subcellular location">
    <subcellularLocation>
        <location evidence="1">Cell membrane</location>
        <topology evidence="1">Multi-pass membrane protein</topology>
    </subcellularLocation>
</comment>
<organism evidence="9">
    <name type="scientific">uncultured Thermomicrobiales bacterium</name>
    <dbReference type="NCBI Taxonomy" id="1645740"/>
    <lineage>
        <taxon>Bacteria</taxon>
        <taxon>Pseudomonadati</taxon>
        <taxon>Thermomicrobiota</taxon>
        <taxon>Thermomicrobia</taxon>
        <taxon>Thermomicrobiales</taxon>
        <taxon>environmental samples</taxon>
    </lineage>
</organism>
<feature type="transmembrane region" description="Helical" evidence="7">
    <location>
        <begin position="335"/>
        <end position="357"/>
    </location>
</feature>
<dbReference type="GO" id="GO:0022857">
    <property type="term" value="F:transmembrane transporter activity"/>
    <property type="evidence" value="ECO:0007669"/>
    <property type="project" value="InterPro"/>
</dbReference>
<feature type="transmembrane region" description="Helical" evidence="7">
    <location>
        <begin position="105"/>
        <end position="124"/>
    </location>
</feature>
<dbReference type="EMBL" id="CADCWM010000021">
    <property type="protein sequence ID" value="CAA9541530.1"/>
    <property type="molecule type" value="Genomic_DNA"/>
</dbReference>
<dbReference type="PROSITE" id="PS50850">
    <property type="entry name" value="MFS"/>
    <property type="match status" value="1"/>
</dbReference>
<feature type="transmembrane region" description="Helical" evidence="7">
    <location>
        <begin position="251"/>
        <end position="271"/>
    </location>
</feature>
<evidence type="ECO:0000256" key="5">
    <source>
        <dbReference type="ARBA" id="ARBA00022989"/>
    </source>
</evidence>
<dbReference type="InterPro" id="IPR020846">
    <property type="entry name" value="MFS_dom"/>
</dbReference>
<feature type="transmembrane region" description="Helical" evidence="7">
    <location>
        <begin position="177"/>
        <end position="196"/>
    </location>
</feature>
<evidence type="ECO:0000256" key="6">
    <source>
        <dbReference type="ARBA" id="ARBA00023136"/>
    </source>
</evidence>
<sequence>TELGVTDPGQAALWSGFLFGLSPLLSGLLAPVWGGLAERYGRKAMLSRGLGVFALLILLTAFVTNIWQLLAVRALNGLFGGYIVLAIGLASAIAPRERTGEAIGLIQAAQLAGGVGAPFIGGFVVDLVGLRGAFFAAAALALAGFLAFQWGFREMPARGDALGTTGKGRARGSLREWLQRPHFAGLLCAIFALQFVDRSFGPLLPLYLGTLDAPAARLGTISGIVLAGGAFATGVAAAGSGRLASRLNPRPLLVGAVACGAACCLPLAFAGHWWQVLVLRVLLGLLAGGAVTLVYAVGGRALPDGARVAAFSTLAGAAQIGGAISPMVTGVLARWVGLGAIFVLDAALYVVVLFWAARLRRES</sequence>
<feature type="non-terminal residue" evidence="9">
    <location>
        <position position="1"/>
    </location>
</feature>
<dbReference type="InterPro" id="IPR011701">
    <property type="entry name" value="MFS"/>
</dbReference>
<feature type="domain" description="Major facilitator superfamily (MFS) profile" evidence="8">
    <location>
        <begin position="1"/>
        <end position="363"/>
    </location>
</feature>
<evidence type="ECO:0000256" key="1">
    <source>
        <dbReference type="ARBA" id="ARBA00004651"/>
    </source>
</evidence>
<evidence type="ECO:0000256" key="2">
    <source>
        <dbReference type="ARBA" id="ARBA00022448"/>
    </source>
</evidence>
<reference evidence="9" key="1">
    <citation type="submission" date="2020-02" db="EMBL/GenBank/DDBJ databases">
        <authorList>
            <person name="Meier V. D."/>
        </authorList>
    </citation>
    <scope>NUCLEOTIDE SEQUENCE</scope>
    <source>
        <strain evidence="9">AVDCRST_MAG88</strain>
    </source>
</reference>
<feature type="transmembrane region" description="Helical" evidence="7">
    <location>
        <begin position="216"/>
        <end position="239"/>
    </location>
</feature>
<dbReference type="AlphaFoldDB" id="A0A6J4U617"/>
<evidence type="ECO:0000313" key="9">
    <source>
        <dbReference type="EMBL" id="CAA9541530.1"/>
    </source>
</evidence>
<evidence type="ECO:0000256" key="4">
    <source>
        <dbReference type="ARBA" id="ARBA00022692"/>
    </source>
</evidence>
<feature type="transmembrane region" description="Helical" evidence="7">
    <location>
        <begin position="308"/>
        <end position="329"/>
    </location>
</feature>
<evidence type="ECO:0000259" key="8">
    <source>
        <dbReference type="PROSITE" id="PS50850"/>
    </source>
</evidence>
<dbReference type="SUPFAM" id="SSF103473">
    <property type="entry name" value="MFS general substrate transporter"/>
    <property type="match status" value="1"/>
</dbReference>
<keyword evidence="3" id="KW-1003">Cell membrane</keyword>
<evidence type="ECO:0000256" key="3">
    <source>
        <dbReference type="ARBA" id="ARBA00022475"/>
    </source>
</evidence>
<keyword evidence="5 7" id="KW-1133">Transmembrane helix</keyword>
<keyword evidence="6 7" id="KW-0472">Membrane</keyword>
<feature type="transmembrane region" description="Helical" evidence="7">
    <location>
        <begin position="12"/>
        <end position="37"/>
    </location>
</feature>
<feature type="transmembrane region" description="Helical" evidence="7">
    <location>
        <begin position="49"/>
        <end position="68"/>
    </location>
</feature>
<keyword evidence="4 7" id="KW-0812">Transmembrane</keyword>
<feature type="transmembrane region" description="Helical" evidence="7">
    <location>
        <begin position="74"/>
        <end position="93"/>
    </location>
</feature>
<dbReference type="InterPro" id="IPR036259">
    <property type="entry name" value="MFS_trans_sf"/>
</dbReference>
<name>A0A6J4U617_9BACT</name>
<feature type="transmembrane region" description="Helical" evidence="7">
    <location>
        <begin position="277"/>
        <end position="296"/>
    </location>
</feature>
<proteinExistence type="predicted"/>
<feature type="transmembrane region" description="Helical" evidence="7">
    <location>
        <begin position="130"/>
        <end position="148"/>
    </location>
</feature>